<keyword evidence="3" id="KW-1185">Reference proteome</keyword>
<protein>
    <submittedName>
        <fullName evidence="2">Alpha/beta hydrolase</fullName>
    </submittedName>
</protein>
<reference evidence="2" key="1">
    <citation type="submission" date="2022-08" db="EMBL/GenBank/DDBJ databases">
        <authorList>
            <person name="Deng Y."/>
            <person name="Han X.-F."/>
            <person name="Zhang Y.-Q."/>
        </authorList>
    </citation>
    <scope>NUCLEOTIDE SEQUENCE</scope>
    <source>
        <strain evidence="2">CPCC 205763</strain>
    </source>
</reference>
<dbReference type="InterPro" id="IPR000073">
    <property type="entry name" value="AB_hydrolase_1"/>
</dbReference>
<evidence type="ECO:0000313" key="3">
    <source>
        <dbReference type="Proteomes" id="UP001165584"/>
    </source>
</evidence>
<keyword evidence="2" id="KW-0378">Hydrolase</keyword>
<dbReference type="InterPro" id="IPR029058">
    <property type="entry name" value="AB_hydrolase_fold"/>
</dbReference>
<comment type="caution">
    <text evidence="2">The sequence shown here is derived from an EMBL/GenBank/DDBJ whole genome shotgun (WGS) entry which is preliminary data.</text>
</comment>
<name>A0ABT2GNA4_9MICO</name>
<dbReference type="Pfam" id="PF12697">
    <property type="entry name" value="Abhydrolase_6"/>
    <property type="match status" value="1"/>
</dbReference>
<dbReference type="Proteomes" id="UP001165584">
    <property type="component" value="Unassembled WGS sequence"/>
</dbReference>
<dbReference type="Gene3D" id="3.40.50.1820">
    <property type="entry name" value="alpha/beta hydrolase"/>
    <property type="match status" value="1"/>
</dbReference>
<gene>
    <name evidence="2" type="ORF">N1027_05665</name>
</gene>
<organism evidence="2 3">
    <name type="scientific">Herbiconiux aconitum</name>
    <dbReference type="NCBI Taxonomy" id="2970913"/>
    <lineage>
        <taxon>Bacteria</taxon>
        <taxon>Bacillati</taxon>
        <taxon>Actinomycetota</taxon>
        <taxon>Actinomycetes</taxon>
        <taxon>Micrococcales</taxon>
        <taxon>Microbacteriaceae</taxon>
        <taxon>Herbiconiux</taxon>
    </lineage>
</organism>
<dbReference type="EMBL" id="JANLCM010000001">
    <property type="protein sequence ID" value="MCS5717621.1"/>
    <property type="molecule type" value="Genomic_DNA"/>
</dbReference>
<feature type="domain" description="AB hydrolase-1" evidence="1">
    <location>
        <begin position="9"/>
        <end position="223"/>
    </location>
</feature>
<evidence type="ECO:0000259" key="1">
    <source>
        <dbReference type="Pfam" id="PF12697"/>
    </source>
</evidence>
<dbReference type="SUPFAM" id="SSF53474">
    <property type="entry name" value="alpha/beta-Hydrolases"/>
    <property type="match status" value="1"/>
</dbReference>
<sequence length="238" mass="25299">MSRTDRTWVLIHGVPLTDAVWEPIVPALGPQPAIAPDCTAIPVGADPQAQLAEAIAQRVGGNIDVVGHSFGGQIAVELALLASERVRSLTIVCSRDTPFPAFKAVAEAIRVGQPPSAQATVDRWFTRSDRERGEALIGLVLEEVSAASYPDWSRALDAIAVYDAASRVSSLHMPVTLIGGGLDGVATPGSMRAFRDRLIDGVSITRDDWSHMSPFAHPGLLARMLVAARDRGTMTDSS</sequence>
<proteinExistence type="predicted"/>
<dbReference type="GO" id="GO:0016787">
    <property type="term" value="F:hydrolase activity"/>
    <property type="evidence" value="ECO:0007669"/>
    <property type="project" value="UniProtKB-KW"/>
</dbReference>
<dbReference type="RefSeq" id="WP_259506035.1">
    <property type="nucleotide sequence ID" value="NZ_JANLCM010000001.1"/>
</dbReference>
<accession>A0ABT2GNA4</accession>
<evidence type="ECO:0000313" key="2">
    <source>
        <dbReference type="EMBL" id="MCS5717621.1"/>
    </source>
</evidence>